<evidence type="ECO:0000256" key="6">
    <source>
        <dbReference type="ARBA" id="ARBA00022695"/>
    </source>
</evidence>
<keyword evidence="7 11" id="KW-0547">Nucleotide-binding</keyword>
<keyword evidence="9 11" id="KW-0520">NAD</keyword>
<keyword evidence="14" id="KW-1185">Reference proteome</keyword>
<dbReference type="SUPFAM" id="SSF52374">
    <property type="entry name" value="Nucleotidylyl transferase"/>
    <property type="match status" value="1"/>
</dbReference>
<protein>
    <recommendedName>
        <fullName evidence="11">Probable nicotinate-nucleotide adenylyltransferase</fullName>
        <ecNumber evidence="11">2.7.7.18</ecNumber>
    </recommendedName>
    <alternativeName>
        <fullName evidence="11">Deamido-NAD(+) diphosphorylase</fullName>
    </alternativeName>
    <alternativeName>
        <fullName evidence="11">Deamido-NAD(+) pyrophosphorylase</fullName>
    </alternativeName>
    <alternativeName>
        <fullName evidence="11">Nicotinate mononucleotide adenylyltransferase</fullName>
        <shortName evidence="11">NaMN adenylyltransferase</shortName>
    </alternativeName>
</protein>
<comment type="function">
    <text evidence="1 11">Catalyzes the reversible adenylation of nicotinate mononucleotide (NaMN) to nicotinic acid adenine dinucleotide (NaAD).</text>
</comment>
<comment type="pathway">
    <text evidence="2 11">Cofactor biosynthesis; NAD(+) biosynthesis; deamido-NAD(+) from nicotinate D-ribonucleotide: step 1/1.</text>
</comment>
<name>A0ABQ1SAC3_9SPHN</name>
<evidence type="ECO:0000256" key="10">
    <source>
        <dbReference type="ARBA" id="ARBA00048721"/>
    </source>
</evidence>
<dbReference type="PANTHER" id="PTHR39321:SF3">
    <property type="entry name" value="PHOSPHOPANTETHEINE ADENYLYLTRANSFERASE"/>
    <property type="match status" value="1"/>
</dbReference>
<dbReference type="HAMAP" id="MF_00244">
    <property type="entry name" value="NaMN_adenylyltr"/>
    <property type="match status" value="1"/>
</dbReference>
<dbReference type="Gene3D" id="3.40.50.620">
    <property type="entry name" value="HUPs"/>
    <property type="match status" value="1"/>
</dbReference>
<evidence type="ECO:0000256" key="9">
    <source>
        <dbReference type="ARBA" id="ARBA00023027"/>
    </source>
</evidence>
<sequence>MIRTGLLGGSFNPAHRAHRQISLAALAELGLDEVWWLVSPGNPLKSAAGMAPLGARVASARDAARRAPIRVTAIERELGTRYTIDTLRALQRRFPRRRFVWIMGADNLAQFHRWKDWRAIARTMPIAVFARPGYARKAFTSPAMSWLRRYRVSPGALAAGSRLPMIAWIGFDPDPMSATALREAEPLWADRYARSRPRDGVSGRLID</sequence>
<dbReference type="InterPro" id="IPR005248">
    <property type="entry name" value="NadD/NMNAT"/>
</dbReference>
<dbReference type="RefSeq" id="WP_188645342.1">
    <property type="nucleotide sequence ID" value="NZ_BMKL01000001.1"/>
</dbReference>
<organism evidence="13 14">
    <name type="scientific">Tsuneonella deserti</name>
    <dbReference type="NCBI Taxonomy" id="2035528"/>
    <lineage>
        <taxon>Bacteria</taxon>
        <taxon>Pseudomonadati</taxon>
        <taxon>Pseudomonadota</taxon>
        <taxon>Alphaproteobacteria</taxon>
        <taxon>Sphingomonadales</taxon>
        <taxon>Erythrobacteraceae</taxon>
        <taxon>Tsuneonella</taxon>
    </lineage>
</organism>
<dbReference type="PANTHER" id="PTHR39321">
    <property type="entry name" value="NICOTINATE-NUCLEOTIDE ADENYLYLTRANSFERASE-RELATED"/>
    <property type="match status" value="1"/>
</dbReference>
<dbReference type="CDD" id="cd02165">
    <property type="entry name" value="NMNAT"/>
    <property type="match status" value="1"/>
</dbReference>
<keyword evidence="6 11" id="KW-0548">Nucleotidyltransferase</keyword>
<comment type="catalytic activity">
    <reaction evidence="10 11">
        <text>nicotinate beta-D-ribonucleotide + ATP + H(+) = deamido-NAD(+) + diphosphate</text>
        <dbReference type="Rhea" id="RHEA:22860"/>
        <dbReference type="ChEBI" id="CHEBI:15378"/>
        <dbReference type="ChEBI" id="CHEBI:30616"/>
        <dbReference type="ChEBI" id="CHEBI:33019"/>
        <dbReference type="ChEBI" id="CHEBI:57502"/>
        <dbReference type="ChEBI" id="CHEBI:58437"/>
        <dbReference type="EC" id="2.7.7.18"/>
    </reaction>
</comment>
<accession>A0ABQ1SAC3</accession>
<comment type="similarity">
    <text evidence="3 11">Belongs to the NadD family.</text>
</comment>
<gene>
    <name evidence="11 13" type="primary">nadD</name>
    <name evidence="13" type="ORF">GCM10011515_23980</name>
</gene>
<evidence type="ECO:0000256" key="3">
    <source>
        <dbReference type="ARBA" id="ARBA00009014"/>
    </source>
</evidence>
<dbReference type="GO" id="GO:0016779">
    <property type="term" value="F:nucleotidyltransferase activity"/>
    <property type="evidence" value="ECO:0007669"/>
    <property type="project" value="UniProtKB-KW"/>
</dbReference>
<evidence type="ECO:0000256" key="7">
    <source>
        <dbReference type="ARBA" id="ARBA00022741"/>
    </source>
</evidence>
<dbReference type="Pfam" id="PF01467">
    <property type="entry name" value="CTP_transf_like"/>
    <property type="match status" value="1"/>
</dbReference>
<evidence type="ECO:0000256" key="8">
    <source>
        <dbReference type="ARBA" id="ARBA00022840"/>
    </source>
</evidence>
<comment type="caution">
    <text evidence="13">The sequence shown here is derived from an EMBL/GenBank/DDBJ whole genome shotgun (WGS) entry which is preliminary data.</text>
</comment>
<dbReference type="EMBL" id="BMKL01000001">
    <property type="protein sequence ID" value="GGE03585.1"/>
    <property type="molecule type" value="Genomic_DNA"/>
</dbReference>
<proteinExistence type="inferred from homology"/>
<evidence type="ECO:0000259" key="12">
    <source>
        <dbReference type="Pfam" id="PF01467"/>
    </source>
</evidence>
<keyword evidence="4 11" id="KW-0662">Pyridine nucleotide biosynthesis</keyword>
<keyword evidence="5 11" id="KW-0808">Transferase</keyword>
<evidence type="ECO:0000256" key="2">
    <source>
        <dbReference type="ARBA" id="ARBA00005019"/>
    </source>
</evidence>
<dbReference type="NCBIfam" id="NF000843">
    <property type="entry name" value="PRK00071.2-2"/>
    <property type="match status" value="1"/>
</dbReference>
<evidence type="ECO:0000256" key="1">
    <source>
        <dbReference type="ARBA" id="ARBA00002324"/>
    </source>
</evidence>
<dbReference type="InterPro" id="IPR004821">
    <property type="entry name" value="Cyt_trans-like"/>
</dbReference>
<dbReference type="InterPro" id="IPR014729">
    <property type="entry name" value="Rossmann-like_a/b/a_fold"/>
</dbReference>
<feature type="domain" description="Cytidyltransferase-like" evidence="12">
    <location>
        <begin position="6"/>
        <end position="183"/>
    </location>
</feature>
<dbReference type="EC" id="2.7.7.18" evidence="11"/>
<evidence type="ECO:0000256" key="5">
    <source>
        <dbReference type="ARBA" id="ARBA00022679"/>
    </source>
</evidence>
<evidence type="ECO:0000256" key="4">
    <source>
        <dbReference type="ARBA" id="ARBA00022642"/>
    </source>
</evidence>
<dbReference type="Proteomes" id="UP000619041">
    <property type="component" value="Unassembled WGS sequence"/>
</dbReference>
<evidence type="ECO:0000313" key="14">
    <source>
        <dbReference type="Proteomes" id="UP000619041"/>
    </source>
</evidence>
<keyword evidence="8 11" id="KW-0067">ATP-binding</keyword>
<reference evidence="14" key="1">
    <citation type="journal article" date="2019" name="Int. J. Syst. Evol. Microbiol.">
        <title>The Global Catalogue of Microorganisms (GCM) 10K type strain sequencing project: providing services to taxonomists for standard genome sequencing and annotation.</title>
        <authorList>
            <consortium name="The Broad Institute Genomics Platform"/>
            <consortium name="The Broad Institute Genome Sequencing Center for Infectious Disease"/>
            <person name="Wu L."/>
            <person name="Ma J."/>
        </authorList>
    </citation>
    <scope>NUCLEOTIDE SEQUENCE [LARGE SCALE GENOMIC DNA]</scope>
    <source>
        <strain evidence="14">CGMCC 1.15959</strain>
    </source>
</reference>
<evidence type="ECO:0000313" key="13">
    <source>
        <dbReference type="EMBL" id="GGE03585.1"/>
    </source>
</evidence>
<evidence type="ECO:0000256" key="11">
    <source>
        <dbReference type="HAMAP-Rule" id="MF_00244"/>
    </source>
</evidence>